<reference evidence="2" key="1">
    <citation type="journal article" date="2017" name="Nat. Microbiol.">
        <title>Global analysis of biosynthetic gene clusters reveals vast potential of secondary metabolite production in Penicillium species.</title>
        <authorList>
            <person name="Nielsen J.C."/>
            <person name="Grijseels S."/>
            <person name="Prigent S."/>
            <person name="Ji B."/>
            <person name="Dainat J."/>
            <person name="Nielsen K.F."/>
            <person name="Frisvad J.C."/>
            <person name="Workman M."/>
            <person name="Nielsen J."/>
        </authorList>
    </citation>
    <scope>NUCLEOTIDE SEQUENCE [LARGE SCALE GENOMIC DNA]</scope>
    <source>
        <strain evidence="2">IBT 31811</strain>
    </source>
</reference>
<accession>A0A1V6QEI1</accession>
<sequence length="127" mass="14462">MNYQRAINEVPAVFQVASGERGSNILNSFLGWVRNETFGNMAEVCALWAAIVDANEHLVKLDRVLTSCEITHPEYNTKEILDLELKEVKELMSLMPGGPENKAINTDEDLIRAMVRLKFLRHFSQQK</sequence>
<dbReference type="EMBL" id="MDYN01000005">
    <property type="protein sequence ID" value="OQD87611.1"/>
    <property type="molecule type" value="Genomic_DNA"/>
</dbReference>
<name>A0A1V6QEI1_9EURO</name>
<proteinExistence type="predicted"/>
<keyword evidence="2" id="KW-1185">Reference proteome</keyword>
<organism evidence="1 2">
    <name type="scientific">Penicillium antarcticum</name>
    <dbReference type="NCBI Taxonomy" id="416450"/>
    <lineage>
        <taxon>Eukaryota</taxon>
        <taxon>Fungi</taxon>
        <taxon>Dikarya</taxon>
        <taxon>Ascomycota</taxon>
        <taxon>Pezizomycotina</taxon>
        <taxon>Eurotiomycetes</taxon>
        <taxon>Eurotiomycetidae</taxon>
        <taxon>Eurotiales</taxon>
        <taxon>Aspergillaceae</taxon>
        <taxon>Penicillium</taxon>
    </lineage>
</organism>
<gene>
    <name evidence="1" type="ORF">PENANT_c005G02234</name>
</gene>
<comment type="caution">
    <text evidence="1">The sequence shown here is derived from an EMBL/GenBank/DDBJ whole genome shotgun (WGS) entry which is preliminary data.</text>
</comment>
<protein>
    <submittedName>
        <fullName evidence="1">Uncharacterized protein</fullName>
    </submittedName>
</protein>
<dbReference type="AlphaFoldDB" id="A0A1V6QEI1"/>
<evidence type="ECO:0000313" key="2">
    <source>
        <dbReference type="Proteomes" id="UP000191672"/>
    </source>
</evidence>
<dbReference type="OrthoDB" id="4350354at2759"/>
<dbReference type="Proteomes" id="UP000191672">
    <property type="component" value="Unassembled WGS sequence"/>
</dbReference>
<evidence type="ECO:0000313" key="1">
    <source>
        <dbReference type="EMBL" id="OQD87611.1"/>
    </source>
</evidence>